<reference evidence="3 5" key="3">
    <citation type="journal article" date="2015" name="PLoS ONE">
        <title>Spontaneous Deletion of an "ORFanage" Region Facilitates Host Adaptation in a "Photosynthetic" Cyanophage.</title>
        <authorList>
            <person name="Puxty R.J."/>
            <person name="Perez-Sepulveda B."/>
            <person name="Rihtman B."/>
            <person name="Evans D.J."/>
            <person name="Millard A.D."/>
            <person name="Scanlan D.J."/>
        </authorList>
    </citation>
    <scope>NUCLEOTIDE SEQUENCE [LARGE SCALE GENOMIC DNA]</scope>
</reference>
<dbReference type="Gene3D" id="2.30.30.100">
    <property type="match status" value="1"/>
</dbReference>
<dbReference type="RefSeq" id="YP_195147.1">
    <property type="nucleotide sequence ID" value="NC_006820.1"/>
</dbReference>
<dbReference type="Proteomes" id="UP000246186">
    <property type="component" value="Genome"/>
</dbReference>
<organismHost>
    <name type="scientific">Synechococcus</name>
    <dbReference type="NCBI Taxonomy" id="1129"/>
</organismHost>
<evidence type="ECO:0000313" key="2">
    <source>
        <dbReference type="EMBL" id="CAF34177.1"/>
    </source>
</evidence>
<sequence>MEEEFYSTIKLKSGEEIIAKVSYMSEEDSLLVEKPLLVESHTQKKNGKRLEGFVLKEWIRSSYEDMFIIRMEQVITMSELDDRIKNFYVNNLDSSGSDSDDINVKPNKLKNNGYIGSVEEVKKNLESLFKRS</sequence>
<reference evidence="3" key="4">
    <citation type="submission" date="2015-02" db="EMBL/GenBank/DDBJ databases">
        <authorList>
            <person name="Chooi Y.-H."/>
        </authorList>
    </citation>
    <scope>NUCLEOTIDE SEQUENCE</scope>
</reference>
<dbReference type="EMBL" id="AJ630128">
    <property type="protein sequence ID" value="CAF34177.1"/>
    <property type="molecule type" value="Genomic_DNA"/>
</dbReference>
<protein>
    <submittedName>
        <fullName evidence="2">Methylamine util</fullName>
    </submittedName>
</protein>
<evidence type="ECO:0000259" key="1">
    <source>
        <dbReference type="Pfam" id="PF16243"/>
    </source>
</evidence>
<dbReference type="InterPro" id="IPR032600">
    <property type="entry name" value="Sm-like_dom"/>
</dbReference>
<reference evidence="2 4" key="1">
    <citation type="journal article" date="2004" name="Proc. Natl. Acad. Sci. U.S.A.">
        <title>Genetic organization of the psbAD region in phages infecting marine Synechococcus strains.</title>
        <authorList>
            <person name="Millard A."/>
            <person name="Clokie M.R."/>
            <person name="Shub D.A."/>
            <person name="Mann N.H."/>
        </authorList>
    </citation>
    <scope>NUCLEOTIDE SEQUENCE [LARGE SCALE GENOMIC DNA]</scope>
</reference>
<evidence type="ECO:0000313" key="5">
    <source>
        <dbReference type="Proteomes" id="UP000246186"/>
    </source>
</evidence>
<dbReference type="OrthoDB" id="14912at10239"/>
<gene>
    <name evidence="3" type="ORF">S-PM2d113</name>
    <name evidence="2" type="ORF">S-PM2p113</name>
</gene>
<evidence type="ECO:0000313" key="4">
    <source>
        <dbReference type="Proteomes" id="UP000000994"/>
    </source>
</evidence>
<feature type="domain" description="Sm-like" evidence="1">
    <location>
        <begin position="9"/>
        <end position="88"/>
    </location>
</feature>
<organism evidence="2 4">
    <name type="scientific">Synechococcus phage S-PM2</name>
    <dbReference type="NCBI Taxonomy" id="238854"/>
    <lineage>
        <taxon>Viruses</taxon>
        <taxon>Duplodnaviria</taxon>
        <taxon>Heunggongvirae</taxon>
        <taxon>Uroviricota</taxon>
        <taxon>Caudoviricetes</taxon>
        <taxon>Pantevenvirales</taxon>
        <taxon>Kyanoviridae</taxon>
        <taxon>Nodensvirus</taxon>
        <taxon>Nodensvirus spm2</taxon>
    </lineage>
</organism>
<evidence type="ECO:0000313" key="3">
    <source>
        <dbReference type="EMBL" id="CFW42283.1"/>
    </source>
</evidence>
<accession>Q5GQM5</accession>
<reference evidence="2 4" key="2">
    <citation type="journal article" date="2005" name="J. Bacteriol.">
        <title>The genome of S-PM2, a 'photosynthetic' T4-type bacteriophage that infects marine Synechococcus strains.</title>
        <authorList>
            <person name="Mann N.H."/>
            <person name="Clokie M.R."/>
            <person name="Millard A."/>
            <person name="Cook A."/>
            <person name="Wilson W.H."/>
            <person name="Wheatley P.J."/>
            <person name="Letarov A."/>
            <person name="Krisch H.M."/>
        </authorList>
    </citation>
    <scope>NUCLEOTIDE SEQUENCE</scope>
</reference>
<keyword evidence="4" id="KW-1185">Reference proteome</keyword>
<dbReference type="EMBL" id="LN828717">
    <property type="protein sequence ID" value="CFW42283.1"/>
    <property type="molecule type" value="Genomic_DNA"/>
</dbReference>
<proteinExistence type="predicted"/>
<name>Q5GQM5_BPSYP</name>
<dbReference type="Pfam" id="PF16243">
    <property type="entry name" value="Sm_like"/>
    <property type="match status" value="1"/>
</dbReference>
<dbReference type="Proteomes" id="UP000000994">
    <property type="component" value="Segment"/>
</dbReference>
<dbReference type="KEGG" id="vg:3260304"/>